<evidence type="ECO:0000313" key="3">
    <source>
        <dbReference type="Proteomes" id="UP000199321"/>
    </source>
</evidence>
<proteinExistence type="predicted"/>
<dbReference type="GO" id="GO:0004519">
    <property type="term" value="F:endonuclease activity"/>
    <property type="evidence" value="ECO:0007669"/>
    <property type="project" value="InterPro"/>
</dbReference>
<keyword evidence="3" id="KW-1185">Reference proteome</keyword>
<dbReference type="Gene3D" id="1.10.30.50">
    <property type="match status" value="1"/>
</dbReference>
<dbReference type="SMART" id="SM00507">
    <property type="entry name" value="HNHc"/>
    <property type="match status" value="1"/>
</dbReference>
<dbReference type="GO" id="GO:0008270">
    <property type="term" value="F:zinc ion binding"/>
    <property type="evidence" value="ECO:0007669"/>
    <property type="project" value="InterPro"/>
</dbReference>
<accession>A0A1G7HFF1</accession>
<dbReference type="RefSeq" id="WP_093144729.1">
    <property type="nucleotide sequence ID" value="NZ_BMWO01000004.1"/>
</dbReference>
<organism evidence="2 3">
    <name type="scientific">Ulvibacter litoralis</name>
    <dbReference type="NCBI Taxonomy" id="227084"/>
    <lineage>
        <taxon>Bacteria</taxon>
        <taxon>Pseudomonadati</taxon>
        <taxon>Bacteroidota</taxon>
        <taxon>Flavobacteriia</taxon>
        <taxon>Flavobacteriales</taxon>
        <taxon>Flavobacteriaceae</taxon>
        <taxon>Ulvibacter</taxon>
    </lineage>
</organism>
<evidence type="ECO:0000313" key="2">
    <source>
        <dbReference type="EMBL" id="SDE99145.1"/>
    </source>
</evidence>
<dbReference type="PANTHER" id="PTHR39639:SF1">
    <property type="entry name" value="DUF262 DOMAIN-CONTAINING PROTEIN"/>
    <property type="match status" value="1"/>
</dbReference>
<dbReference type="PANTHER" id="PTHR39639">
    <property type="entry name" value="CHROMOSOME 16, WHOLE GENOME SHOTGUN SEQUENCE"/>
    <property type="match status" value="1"/>
</dbReference>
<dbReference type="EMBL" id="FNBA01000004">
    <property type="protein sequence ID" value="SDE99145.1"/>
    <property type="molecule type" value="Genomic_DNA"/>
</dbReference>
<reference evidence="2 3" key="1">
    <citation type="submission" date="2016-10" db="EMBL/GenBank/DDBJ databases">
        <authorList>
            <person name="de Groot N.N."/>
        </authorList>
    </citation>
    <scope>NUCLEOTIDE SEQUENCE [LARGE SCALE GENOMIC DNA]</scope>
    <source>
        <strain evidence="2 3">DSM 16195</strain>
    </source>
</reference>
<dbReference type="OrthoDB" id="9764212at2"/>
<dbReference type="GO" id="GO:0003676">
    <property type="term" value="F:nucleic acid binding"/>
    <property type="evidence" value="ECO:0007669"/>
    <property type="project" value="InterPro"/>
</dbReference>
<name>A0A1G7HFF1_9FLAO</name>
<feature type="domain" description="HNH nuclease" evidence="1">
    <location>
        <begin position="311"/>
        <end position="362"/>
    </location>
</feature>
<gene>
    <name evidence="2" type="ORF">SAMN05421855_10462</name>
</gene>
<dbReference type="InterPro" id="IPR004919">
    <property type="entry name" value="GmrSD_N"/>
</dbReference>
<dbReference type="InterPro" id="IPR003615">
    <property type="entry name" value="HNH_nuc"/>
</dbReference>
<evidence type="ECO:0000259" key="1">
    <source>
        <dbReference type="SMART" id="SM00507"/>
    </source>
</evidence>
<sequence length="367" mass="42791">MKIELKEITVRELTKGYQDNEEAGVVGYYGKLDIRPPYQREFIYKDKQRDAVIDTVTKGFPLNVMYWAVSDDGDYELIDGQQRTISLCQYVEGDFSVMVGDLPTKRAFHNLQDDEQEKILNYKLMIYICSGTDSQKLEWFKTINIAGEKLTEQELRNAVFTGSWVTDAKRYFSKNGCPAYTIGSDYLTGSPIRQDYLETAIKWISKGNIEVYMSNHQNDPNSLALWRYFQDVISWIEGTFPEKRIKFMRGIDWGELYEKFNDTVFDTAKLEKQIAELILDDSVKNKKGIYHYVLTGKQKYLNIRSFSDAEKQKAYERQKGICPICKEKFDISQMEGDHITPWIEGGKTNEENCQMLCREDNRRKSSK</sequence>
<dbReference type="AlphaFoldDB" id="A0A1G7HFF1"/>
<dbReference type="Pfam" id="PF03235">
    <property type="entry name" value="GmrSD_N"/>
    <property type="match status" value="1"/>
</dbReference>
<dbReference type="Proteomes" id="UP000199321">
    <property type="component" value="Unassembled WGS sequence"/>
</dbReference>
<dbReference type="InterPro" id="IPR002711">
    <property type="entry name" value="HNH"/>
</dbReference>
<dbReference type="Pfam" id="PF01844">
    <property type="entry name" value="HNH"/>
    <property type="match status" value="1"/>
</dbReference>
<dbReference type="CDD" id="cd00085">
    <property type="entry name" value="HNHc"/>
    <property type="match status" value="1"/>
</dbReference>
<protein>
    <recommendedName>
        <fullName evidence="1">HNH nuclease domain-containing protein</fullName>
    </recommendedName>
</protein>